<gene>
    <name evidence="2" type="ORF">CNECB9_4570020</name>
</gene>
<keyword evidence="1" id="KW-0812">Transmembrane</keyword>
<sequence length="112" mass="12610">MNMLLGFACFFRRHQLSQYSWLVQPLLVFLVAVWQCVLVFFVILRLVALHQPLAALILSGDLANRAVVFDQLHVHDIDGKLFAISSDAQAVLDSETLKAIEHAKADPRARRA</sequence>
<keyword evidence="1" id="KW-0472">Membrane</keyword>
<keyword evidence="1" id="KW-1133">Transmembrane helix</keyword>
<proteinExistence type="predicted"/>
<evidence type="ECO:0000256" key="1">
    <source>
        <dbReference type="SAM" id="Phobius"/>
    </source>
</evidence>
<reference evidence="2" key="1">
    <citation type="submission" date="2016-09" db="EMBL/GenBank/DDBJ databases">
        <authorList>
            <person name="Capua I."/>
            <person name="De Benedictis P."/>
            <person name="Joannis T."/>
            <person name="Lombin L.H."/>
            <person name="Cattoli G."/>
        </authorList>
    </citation>
    <scope>NUCLEOTIDE SEQUENCE</scope>
    <source>
        <strain evidence="2">B9</strain>
    </source>
</reference>
<dbReference type="EMBL" id="FMSH01000398">
    <property type="protein sequence ID" value="SCU86429.1"/>
    <property type="molecule type" value="Genomic_DNA"/>
</dbReference>
<name>A0A1K0JGL4_CUPNE</name>
<evidence type="ECO:0000313" key="2">
    <source>
        <dbReference type="EMBL" id="SCU86429.1"/>
    </source>
</evidence>
<dbReference type="AlphaFoldDB" id="A0A1K0JGL4"/>
<organism evidence="2">
    <name type="scientific">Cupriavidus necator</name>
    <name type="common">Alcaligenes eutrophus</name>
    <name type="synonym">Ralstonia eutropha</name>
    <dbReference type="NCBI Taxonomy" id="106590"/>
    <lineage>
        <taxon>Bacteria</taxon>
        <taxon>Pseudomonadati</taxon>
        <taxon>Pseudomonadota</taxon>
        <taxon>Betaproteobacteria</taxon>
        <taxon>Burkholderiales</taxon>
        <taxon>Burkholderiaceae</taxon>
        <taxon>Cupriavidus</taxon>
    </lineage>
</organism>
<feature type="transmembrane region" description="Helical" evidence="1">
    <location>
        <begin position="26"/>
        <end position="48"/>
    </location>
</feature>
<protein>
    <submittedName>
        <fullName evidence="2">Uncharacterized protein</fullName>
    </submittedName>
</protein>
<accession>A0A1K0JGL4</accession>